<dbReference type="Proteomes" id="UP001606305">
    <property type="component" value="Unassembled WGS sequence"/>
</dbReference>
<keyword evidence="3" id="KW-1185">Reference proteome</keyword>
<dbReference type="Pfam" id="PF09694">
    <property type="entry name" value="Gcw_chp"/>
    <property type="match status" value="1"/>
</dbReference>
<keyword evidence="1" id="KW-0732">Signal</keyword>
<gene>
    <name evidence="2" type="ORF">ACG00X_15795</name>
</gene>
<evidence type="ECO:0000313" key="3">
    <source>
        <dbReference type="Proteomes" id="UP001606305"/>
    </source>
</evidence>
<dbReference type="InterPro" id="IPR010239">
    <property type="entry name" value="CHP02001"/>
</dbReference>
<sequence length="243" mass="25661">MKLSPTLLALALSAVVMPAFADEPAPADPLSFNVGVVSEYRYRGISQSRLKPALQGGIDYAAPSGFYVGTWASTIKWIKDAGGDSQVEVDVYGGYKTEVSKGLTLDVGLLQYYYPSNKLATSANTLEAYGALSFGPVTAKYSHSTSNLFGFPDSKGSGYFDVTANFDLGNGMTLTPHVGHQTVKHLAIASYTDYSVTLAKDFSGLVLSGAVIGTDADKSAYASPANGKFMGKTMLVVGLKKTF</sequence>
<accession>A0ABW7G8R7</accession>
<feature type="chain" id="PRO_5046205654" evidence="1">
    <location>
        <begin position="22"/>
        <end position="243"/>
    </location>
</feature>
<dbReference type="RefSeq" id="WP_394489159.1">
    <property type="nucleotide sequence ID" value="NZ_JBIGIA010000011.1"/>
</dbReference>
<evidence type="ECO:0000256" key="1">
    <source>
        <dbReference type="SAM" id="SignalP"/>
    </source>
</evidence>
<reference evidence="2 3" key="1">
    <citation type="submission" date="2024-09" db="EMBL/GenBank/DDBJ databases">
        <title>Novel species of the genus Pelomonas and Roseateles isolated from streams.</title>
        <authorList>
            <person name="Lu H."/>
        </authorList>
    </citation>
    <scope>NUCLEOTIDE SEQUENCE [LARGE SCALE GENOMIC DNA]</scope>
    <source>
        <strain evidence="2 3">BYS96W</strain>
    </source>
</reference>
<comment type="caution">
    <text evidence="2">The sequence shown here is derived from an EMBL/GenBank/DDBJ whole genome shotgun (WGS) entry which is preliminary data.</text>
</comment>
<protein>
    <submittedName>
        <fullName evidence="2">TorF family putative porin</fullName>
    </submittedName>
</protein>
<dbReference type="NCBIfam" id="TIGR02001">
    <property type="entry name" value="gcw_chp"/>
    <property type="match status" value="1"/>
</dbReference>
<organism evidence="2 3">
    <name type="scientific">Pelomonas nitida</name>
    <dbReference type="NCBI Taxonomy" id="3299027"/>
    <lineage>
        <taxon>Bacteria</taxon>
        <taxon>Pseudomonadati</taxon>
        <taxon>Pseudomonadota</taxon>
        <taxon>Betaproteobacteria</taxon>
        <taxon>Burkholderiales</taxon>
        <taxon>Sphaerotilaceae</taxon>
        <taxon>Roseateles</taxon>
    </lineage>
</organism>
<evidence type="ECO:0000313" key="2">
    <source>
        <dbReference type="EMBL" id="MFG6458303.1"/>
    </source>
</evidence>
<dbReference type="EMBL" id="JBIGIA010000011">
    <property type="protein sequence ID" value="MFG6458303.1"/>
    <property type="molecule type" value="Genomic_DNA"/>
</dbReference>
<feature type="signal peptide" evidence="1">
    <location>
        <begin position="1"/>
        <end position="21"/>
    </location>
</feature>
<proteinExistence type="predicted"/>
<name>A0ABW7G8R7_9BURK</name>